<evidence type="ECO:0000256" key="3">
    <source>
        <dbReference type="ARBA" id="ARBA00023125"/>
    </source>
</evidence>
<dbReference type="GO" id="GO:0003700">
    <property type="term" value="F:DNA-binding transcription factor activity"/>
    <property type="evidence" value="ECO:0007669"/>
    <property type="project" value="InterPro"/>
</dbReference>
<dbReference type="InterPro" id="IPR005119">
    <property type="entry name" value="LysR_subst-bd"/>
</dbReference>
<dbReference type="InterPro" id="IPR036388">
    <property type="entry name" value="WH-like_DNA-bd_sf"/>
</dbReference>
<dbReference type="GO" id="GO:0003677">
    <property type="term" value="F:DNA binding"/>
    <property type="evidence" value="ECO:0007669"/>
    <property type="project" value="UniProtKB-KW"/>
</dbReference>
<proteinExistence type="inferred from homology"/>
<dbReference type="FunFam" id="1.10.10.10:FF:000001">
    <property type="entry name" value="LysR family transcriptional regulator"/>
    <property type="match status" value="1"/>
</dbReference>
<evidence type="ECO:0000256" key="2">
    <source>
        <dbReference type="ARBA" id="ARBA00023015"/>
    </source>
</evidence>
<dbReference type="InterPro" id="IPR000847">
    <property type="entry name" value="LysR_HTH_N"/>
</dbReference>
<dbReference type="AlphaFoldDB" id="A0A4Q1SAW0"/>
<dbReference type="PROSITE" id="PS50931">
    <property type="entry name" value="HTH_LYSR"/>
    <property type="match status" value="1"/>
</dbReference>
<dbReference type="InterPro" id="IPR036390">
    <property type="entry name" value="WH_DNA-bd_sf"/>
</dbReference>
<feature type="domain" description="HTH lysR-type" evidence="5">
    <location>
        <begin position="6"/>
        <end position="63"/>
    </location>
</feature>
<organism evidence="6 7">
    <name type="scientific">Silvibacterium dinghuense</name>
    <dbReference type="NCBI Taxonomy" id="1560006"/>
    <lineage>
        <taxon>Bacteria</taxon>
        <taxon>Pseudomonadati</taxon>
        <taxon>Acidobacteriota</taxon>
        <taxon>Terriglobia</taxon>
        <taxon>Terriglobales</taxon>
        <taxon>Acidobacteriaceae</taxon>
        <taxon>Silvibacterium</taxon>
    </lineage>
</organism>
<evidence type="ECO:0000259" key="5">
    <source>
        <dbReference type="PROSITE" id="PS50931"/>
    </source>
</evidence>
<evidence type="ECO:0000313" key="6">
    <source>
        <dbReference type="EMBL" id="RXS93822.1"/>
    </source>
</evidence>
<dbReference type="Gene3D" id="3.40.190.10">
    <property type="entry name" value="Periplasmic binding protein-like II"/>
    <property type="match status" value="2"/>
</dbReference>
<dbReference type="Proteomes" id="UP000290253">
    <property type="component" value="Unassembled WGS sequence"/>
</dbReference>
<dbReference type="GO" id="GO:0032993">
    <property type="term" value="C:protein-DNA complex"/>
    <property type="evidence" value="ECO:0007669"/>
    <property type="project" value="TreeGrafter"/>
</dbReference>
<evidence type="ECO:0000256" key="4">
    <source>
        <dbReference type="ARBA" id="ARBA00023163"/>
    </source>
</evidence>
<evidence type="ECO:0000313" key="7">
    <source>
        <dbReference type="Proteomes" id="UP000290253"/>
    </source>
</evidence>
<dbReference type="SUPFAM" id="SSF46785">
    <property type="entry name" value="Winged helix' DNA-binding domain"/>
    <property type="match status" value="1"/>
</dbReference>
<dbReference type="RefSeq" id="WP_129209670.1">
    <property type="nucleotide sequence ID" value="NZ_BMGU01000002.1"/>
</dbReference>
<dbReference type="PANTHER" id="PTHR30346:SF28">
    <property type="entry name" value="HTH-TYPE TRANSCRIPTIONAL REGULATOR CYNR"/>
    <property type="match status" value="1"/>
</dbReference>
<protein>
    <submittedName>
        <fullName evidence="6">LysR family transcriptional regulator</fullName>
    </submittedName>
</protein>
<dbReference type="Gene3D" id="1.10.10.10">
    <property type="entry name" value="Winged helix-like DNA-binding domain superfamily/Winged helix DNA-binding domain"/>
    <property type="match status" value="1"/>
</dbReference>
<dbReference type="OrthoDB" id="9803735at2"/>
<dbReference type="SUPFAM" id="SSF53850">
    <property type="entry name" value="Periplasmic binding protein-like II"/>
    <property type="match status" value="1"/>
</dbReference>
<evidence type="ECO:0000256" key="1">
    <source>
        <dbReference type="ARBA" id="ARBA00009437"/>
    </source>
</evidence>
<keyword evidence="2" id="KW-0805">Transcription regulation</keyword>
<dbReference type="Pfam" id="PF00126">
    <property type="entry name" value="HTH_1"/>
    <property type="match status" value="1"/>
</dbReference>
<accession>A0A4Q1SAW0</accession>
<dbReference type="PRINTS" id="PR00039">
    <property type="entry name" value="HTHLYSR"/>
</dbReference>
<comment type="caution">
    <text evidence="6">The sequence shown here is derived from an EMBL/GenBank/DDBJ whole genome shotgun (WGS) entry which is preliminary data.</text>
</comment>
<dbReference type="CDD" id="cd08414">
    <property type="entry name" value="PBP2_LTTR_aromatics_like"/>
    <property type="match status" value="1"/>
</dbReference>
<dbReference type="PANTHER" id="PTHR30346">
    <property type="entry name" value="TRANSCRIPTIONAL DUAL REGULATOR HCAR-RELATED"/>
    <property type="match status" value="1"/>
</dbReference>
<reference evidence="6 7" key="1">
    <citation type="journal article" date="2016" name="Int. J. Syst. Evol. Microbiol.">
        <title>Acidipila dinghuensis sp. nov., an acidobacterium isolated from forest soil.</title>
        <authorList>
            <person name="Jiang Y.W."/>
            <person name="Wang J."/>
            <person name="Chen M.H."/>
            <person name="Lv Y.Y."/>
            <person name="Qiu L.H."/>
        </authorList>
    </citation>
    <scope>NUCLEOTIDE SEQUENCE [LARGE SCALE GENOMIC DNA]</scope>
    <source>
        <strain evidence="6 7">DHOF10</strain>
    </source>
</reference>
<dbReference type="Pfam" id="PF03466">
    <property type="entry name" value="LysR_substrate"/>
    <property type="match status" value="1"/>
</dbReference>
<gene>
    <name evidence="6" type="ORF">ESZ00_17430</name>
</gene>
<comment type="similarity">
    <text evidence="1">Belongs to the LysR transcriptional regulatory family.</text>
</comment>
<keyword evidence="7" id="KW-1185">Reference proteome</keyword>
<keyword evidence="4" id="KW-0804">Transcription</keyword>
<name>A0A4Q1SAW0_9BACT</name>
<dbReference type="EMBL" id="SDMK01000004">
    <property type="protein sequence ID" value="RXS93822.1"/>
    <property type="molecule type" value="Genomic_DNA"/>
</dbReference>
<keyword evidence="3" id="KW-0238">DNA-binding</keyword>
<sequence>MDLSSIELRHLRYFVAVAEELHFGRAAQRLHIAQPPLSQQIRRLEEMLGCTLFLRTSREVRLTAAGEELLERSRQTLRKIGDDCTAALRIGRGEAGVLRVGFIGSGMLTALPRMLGRYRRLYPEVDLQLREFSTSGLVQELRNGTVDVGFLRDAGPVEELHIEPVFTEPFVAAVAKRHRLAEQKSISPRSLRDEPFVLFSRSYGDVAWRRTVALCEAHGYLPNVVQEAPQWLTILSLVGAGLGVTIAPACVERLRVANTVCLRLREKHHSTSLELAYRDTEKRPIVLAFAALAREIFKKGIGGRG</sequence>